<dbReference type="EMBL" id="CM031812">
    <property type="protein sequence ID" value="KAG6657708.1"/>
    <property type="molecule type" value="Genomic_DNA"/>
</dbReference>
<protein>
    <submittedName>
        <fullName evidence="1">Uncharacterized protein</fullName>
    </submittedName>
</protein>
<dbReference type="AlphaFoldDB" id="A0A8T1QS32"/>
<sequence>MIYMRKHSPLLLEQHKPLNLTRFSYLNENSRDWLIFSRCARVCPYWYGQILLDLETKH</sequence>
<keyword evidence="2" id="KW-1185">Reference proteome</keyword>
<comment type="caution">
    <text evidence="1">The sequence shown here is derived from an EMBL/GenBank/DDBJ whole genome shotgun (WGS) entry which is preliminary data.</text>
</comment>
<reference evidence="1" key="1">
    <citation type="submission" date="2020-12" db="EMBL/GenBank/DDBJ databases">
        <title>WGS assembly of Carya illinoinensis cv. Pawnee.</title>
        <authorList>
            <person name="Platts A."/>
            <person name="Shu S."/>
            <person name="Wright S."/>
            <person name="Barry K."/>
            <person name="Edger P."/>
            <person name="Pires J.C."/>
            <person name="Schmutz J."/>
        </authorList>
    </citation>
    <scope>NUCLEOTIDE SEQUENCE</scope>
    <source>
        <tissue evidence="1">Leaf</tissue>
    </source>
</reference>
<gene>
    <name evidence="1" type="ORF">CIPAW_04G109300</name>
</gene>
<evidence type="ECO:0000313" key="2">
    <source>
        <dbReference type="Proteomes" id="UP000811609"/>
    </source>
</evidence>
<evidence type="ECO:0000313" key="1">
    <source>
        <dbReference type="EMBL" id="KAG6657708.1"/>
    </source>
</evidence>
<organism evidence="1 2">
    <name type="scientific">Carya illinoinensis</name>
    <name type="common">Pecan</name>
    <dbReference type="NCBI Taxonomy" id="32201"/>
    <lineage>
        <taxon>Eukaryota</taxon>
        <taxon>Viridiplantae</taxon>
        <taxon>Streptophyta</taxon>
        <taxon>Embryophyta</taxon>
        <taxon>Tracheophyta</taxon>
        <taxon>Spermatophyta</taxon>
        <taxon>Magnoliopsida</taxon>
        <taxon>eudicotyledons</taxon>
        <taxon>Gunneridae</taxon>
        <taxon>Pentapetalae</taxon>
        <taxon>rosids</taxon>
        <taxon>fabids</taxon>
        <taxon>Fagales</taxon>
        <taxon>Juglandaceae</taxon>
        <taxon>Carya</taxon>
    </lineage>
</organism>
<accession>A0A8T1QS32</accession>
<proteinExistence type="predicted"/>
<dbReference type="Proteomes" id="UP000811609">
    <property type="component" value="Chromosome 4"/>
</dbReference>
<name>A0A8T1QS32_CARIL</name>